<evidence type="ECO:0000313" key="7">
    <source>
        <dbReference type="Proteomes" id="UP000074914"/>
    </source>
</evidence>
<feature type="domain" description="Putative type VI secretion system Rhs element associated Vgr" evidence="5">
    <location>
        <begin position="510"/>
        <end position="615"/>
    </location>
</feature>
<dbReference type="Gene3D" id="2.40.50.230">
    <property type="entry name" value="Gp5 N-terminal domain"/>
    <property type="match status" value="1"/>
</dbReference>
<accession>A0ABN4MLD2</accession>
<dbReference type="InterPro" id="IPR037026">
    <property type="entry name" value="Vgr_OB-fold_dom_sf"/>
</dbReference>
<dbReference type="EMBL" id="CP013236">
    <property type="protein sequence ID" value="AMP17379.1"/>
    <property type="molecule type" value="Genomic_DNA"/>
</dbReference>
<comment type="similarity">
    <text evidence="1">Belongs to the VgrG protein family.</text>
</comment>
<evidence type="ECO:0000259" key="4">
    <source>
        <dbReference type="Pfam" id="PF10106"/>
    </source>
</evidence>
<dbReference type="SUPFAM" id="SSF69349">
    <property type="entry name" value="Phage fibre proteins"/>
    <property type="match status" value="1"/>
</dbReference>
<dbReference type="InterPro" id="IPR017847">
    <property type="entry name" value="T6SS_RhsGE_Vgr_subset"/>
</dbReference>
<evidence type="ECO:0000256" key="2">
    <source>
        <dbReference type="SAM" id="MobiDB-lite"/>
    </source>
</evidence>
<dbReference type="InterPro" id="IPR018769">
    <property type="entry name" value="VgrG2_DUF2345"/>
</dbReference>
<dbReference type="SUPFAM" id="SSF69279">
    <property type="entry name" value="Phage tail proteins"/>
    <property type="match status" value="2"/>
</dbReference>
<dbReference type="Pfam" id="PF05954">
    <property type="entry name" value="Phage_GPD"/>
    <property type="match status" value="1"/>
</dbReference>
<feature type="domain" description="DUF2345" evidence="4">
    <location>
        <begin position="648"/>
        <end position="795"/>
    </location>
</feature>
<gene>
    <name evidence="6" type="ORF">CPter291_5166</name>
</gene>
<evidence type="ECO:0000256" key="1">
    <source>
        <dbReference type="ARBA" id="ARBA00005558"/>
    </source>
</evidence>
<dbReference type="Proteomes" id="UP000074914">
    <property type="component" value="Chromosome"/>
</dbReference>
<dbReference type="Pfam" id="PF13296">
    <property type="entry name" value="T6SS_Vgr"/>
    <property type="match status" value="1"/>
</dbReference>
<proteinExistence type="inferred from homology"/>
<dbReference type="Gene3D" id="4.10.220.110">
    <property type="match status" value="1"/>
</dbReference>
<dbReference type="InterPro" id="IPR006531">
    <property type="entry name" value="Gp5/Vgr_OB"/>
</dbReference>
<feature type="compositionally biased region" description="Acidic residues" evidence="2">
    <location>
        <begin position="912"/>
        <end position="924"/>
    </location>
</feature>
<dbReference type="RefSeq" id="WP_082807269.1">
    <property type="nucleotide sequence ID" value="NZ_CP013236.1"/>
</dbReference>
<feature type="region of interest" description="Disordered" evidence="2">
    <location>
        <begin position="605"/>
        <end position="628"/>
    </location>
</feature>
<name>A0ABN4MLD2_9BURK</name>
<dbReference type="InterPro" id="IPR028244">
    <property type="entry name" value="T6SS_Rhs_Vgr_dom"/>
</dbReference>
<dbReference type="InterPro" id="IPR006533">
    <property type="entry name" value="T6SS_Vgr_RhsGE"/>
</dbReference>
<dbReference type="Gene3D" id="2.30.110.50">
    <property type="match status" value="1"/>
</dbReference>
<evidence type="ECO:0000259" key="5">
    <source>
        <dbReference type="Pfam" id="PF13296"/>
    </source>
</evidence>
<reference evidence="6 7" key="1">
    <citation type="submission" date="2015-11" db="EMBL/GenBank/DDBJ databases">
        <title>Exploring the genomic traits of fungus-feeding bacterial genus Collimonas.</title>
        <authorList>
            <person name="Song C."/>
            <person name="Schmidt R."/>
            <person name="de Jager V."/>
            <person name="Krzyzanowska D."/>
            <person name="Jongedijk E."/>
            <person name="Cankar K."/>
            <person name="Beekwilder J."/>
            <person name="van Veen A."/>
            <person name="de Boer W."/>
            <person name="van Veen J.A."/>
            <person name="Garbeva P."/>
        </authorList>
    </citation>
    <scope>NUCLEOTIDE SEQUENCE [LARGE SCALE GENOMIC DNA]</scope>
    <source>
        <strain evidence="6 7">Ter291</strain>
    </source>
</reference>
<dbReference type="NCBIfam" id="TIGR03361">
    <property type="entry name" value="VI_Rhs_Vgr"/>
    <property type="match status" value="1"/>
</dbReference>
<dbReference type="SUPFAM" id="SSF69255">
    <property type="entry name" value="gp5 N-terminal domain-like"/>
    <property type="match status" value="1"/>
</dbReference>
<feature type="region of interest" description="Disordered" evidence="2">
    <location>
        <begin position="900"/>
        <end position="924"/>
    </location>
</feature>
<sequence length="924" mass="101442">MSNLLQSLQSLINGRQNKRILRLSFPHDDGPQSQLLVNKLDAVESLSRDFDYTVELLSDDAELALKDLQGKLFCVELVRADGSLRYFTGYCFEFRLLRTDGNIVFYQAKLGPWTQYLRLRKDNYIFHGKTLREQIDSICADYGTLPDWDYRVSGTDPIMTDAIQFDESDHNYVHRRLEAAGLLYYYEHTDKGHKLVITDDSTQAAAIDGGAEIRFQRHGGAFEEDGIGEFSPVRQIVPGSVSLSGFNFKSPVPINAGVPTLNKQGNVQDVESYEYTGAYGVKGAQDADKLSRLRMEEIEAAGKHFEAAGNNRYVLPGRWYRLTGHFSSSPFASHEDAGKNEFLIISVHHIASNNYLQQADQKAEYRNELTCLRKTIPWRPGRNYHSVNTKIQAPQTVTVVGPSGQGSVHTDEFGRIRVQFHWDRIGNNDERSSAWVRVASSWAGGELGAKSIPRVGSECLVQWLDGNPDRPIVTGSVYNQRNMPPWKLATQQSLMGFRSRELTPNGGNQAGGRSNHLILDDTNGKIQAQLKSDHQHSQLSLGSITRIEDNAGRKDARGEGWELRTDGHGVARSAKGMLITTEARNNATSHIKDMGETVSRLTAARDQHESLADAAQQAGAQDKQGQQADVAQILKAQNDAIKGQGTGEEGSFPELSQPHLVLASPAGIETTTSGSTHIASDQSTAITTGKSLSIASGDSLFASIRQTFRLFVYKAGIKLIAAAGDIDMKALSDSINLLAKLNITQTANRITIAATEEILINGGGSYAKLNASGIEHGTNGTYLAHAATHAFPGPKNMDTVKQAEFEKSIPQKYSQQLYVDEALWNLPSGIKAVQYKFISQTNNILGAGKIDALGKSKPLFTESGEPASIEIDVNDGKWTHLITERHESLSVPDSSEMIVFDYPEHSDKSAEADDSDDQAETGKA</sequence>
<dbReference type="Pfam" id="PF04717">
    <property type="entry name" value="Phage_base_V"/>
    <property type="match status" value="1"/>
</dbReference>
<organism evidence="6 7">
    <name type="scientific">Collimonas pratensis</name>
    <dbReference type="NCBI Taxonomy" id="279113"/>
    <lineage>
        <taxon>Bacteria</taxon>
        <taxon>Pseudomonadati</taxon>
        <taxon>Pseudomonadota</taxon>
        <taxon>Betaproteobacteria</taxon>
        <taxon>Burkholderiales</taxon>
        <taxon>Oxalobacteraceae</taxon>
        <taxon>Collimonas</taxon>
    </lineage>
</organism>
<dbReference type="NCBIfam" id="TIGR01646">
    <property type="entry name" value="vgr_GE"/>
    <property type="match status" value="1"/>
</dbReference>
<evidence type="ECO:0000259" key="3">
    <source>
        <dbReference type="Pfam" id="PF04717"/>
    </source>
</evidence>
<protein>
    <submittedName>
        <fullName evidence="6">Rhs element Vgr family protein</fullName>
    </submittedName>
</protein>
<feature type="compositionally biased region" description="Low complexity" evidence="2">
    <location>
        <begin position="612"/>
        <end position="628"/>
    </location>
</feature>
<dbReference type="Pfam" id="PF10106">
    <property type="entry name" value="DUF2345"/>
    <property type="match status" value="1"/>
</dbReference>
<feature type="domain" description="Gp5/Type VI secretion system Vgr protein OB-fold" evidence="3">
    <location>
        <begin position="411"/>
        <end position="478"/>
    </location>
</feature>
<evidence type="ECO:0000313" key="6">
    <source>
        <dbReference type="EMBL" id="AMP17379.1"/>
    </source>
</evidence>
<keyword evidence="7" id="KW-1185">Reference proteome</keyword>
<feature type="compositionally biased region" description="Basic and acidic residues" evidence="2">
    <location>
        <begin position="902"/>
        <end position="911"/>
    </location>
</feature>
<dbReference type="Gene3D" id="3.55.50.10">
    <property type="entry name" value="Baseplate protein-like domains"/>
    <property type="match status" value="1"/>
</dbReference>